<evidence type="ECO:0000256" key="3">
    <source>
        <dbReference type="ARBA" id="ARBA00022737"/>
    </source>
</evidence>
<protein>
    <submittedName>
        <fullName evidence="12">CBS domain containing-hemolysin-like protein</fullName>
    </submittedName>
</protein>
<dbReference type="InterPro" id="IPR002550">
    <property type="entry name" value="CNNM"/>
</dbReference>
<gene>
    <name evidence="12" type="ORF">GGQ74_001043</name>
</gene>
<evidence type="ECO:0000313" key="13">
    <source>
        <dbReference type="Proteomes" id="UP000580856"/>
    </source>
</evidence>
<feature type="domain" description="CNNM transmembrane" evidence="11">
    <location>
        <begin position="1"/>
        <end position="179"/>
    </location>
</feature>
<dbReference type="Pfam" id="PF00571">
    <property type="entry name" value="CBS"/>
    <property type="match status" value="2"/>
</dbReference>
<proteinExistence type="predicted"/>
<evidence type="ECO:0000259" key="10">
    <source>
        <dbReference type="PROSITE" id="PS51371"/>
    </source>
</evidence>
<name>A0A846QME3_9BACT</name>
<keyword evidence="2 8" id="KW-0812">Transmembrane</keyword>
<keyword evidence="5 7" id="KW-0129">CBS domain</keyword>
<feature type="transmembrane region" description="Helical" evidence="9">
    <location>
        <begin position="88"/>
        <end position="107"/>
    </location>
</feature>
<dbReference type="CDD" id="cd04590">
    <property type="entry name" value="CBS_pair_CorC_HlyC_assoc"/>
    <property type="match status" value="1"/>
</dbReference>
<feature type="domain" description="CBS" evidence="10">
    <location>
        <begin position="264"/>
        <end position="322"/>
    </location>
</feature>
<evidence type="ECO:0000256" key="6">
    <source>
        <dbReference type="ARBA" id="ARBA00023136"/>
    </source>
</evidence>
<dbReference type="PANTHER" id="PTHR22777:SF4">
    <property type="entry name" value="UPF0053 PROTEIN SLL1254"/>
    <property type="match status" value="1"/>
</dbReference>
<evidence type="ECO:0000256" key="4">
    <source>
        <dbReference type="ARBA" id="ARBA00022989"/>
    </source>
</evidence>
<comment type="caution">
    <text evidence="12">The sequence shown here is derived from an EMBL/GenBank/DDBJ whole genome shotgun (WGS) entry which is preliminary data.</text>
</comment>
<dbReference type="InterPro" id="IPR000644">
    <property type="entry name" value="CBS_dom"/>
</dbReference>
<feature type="domain" description="CBS" evidence="10">
    <location>
        <begin position="198"/>
        <end position="259"/>
    </location>
</feature>
<evidence type="ECO:0000256" key="7">
    <source>
        <dbReference type="PROSITE-ProRule" id="PRU00703"/>
    </source>
</evidence>
<dbReference type="RefSeq" id="WP_167940462.1">
    <property type="nucleotide sequence ID" value="NZ_JAATJA010000001.1"/>
</dbReference>
<comment type="subcellular location">
    <subcellularLocation>
        <location evidence="1">Membrane</location>
        <topology evidence="1">Multi-pass membrane protein</topology>
    </subcellularLocation>
</comment>
<keyword evidence="6 8" id="KW-0472">Membrane</keyword>
<reference evidence="12 13" key="1">
    <citation type="submission" date="2020-03" db="EMBL/GenBank/DDBJ databases">
        <title>Genomic Encyclopedia of Type Strains, Phase IV (KMG-IV): sequencing the most valuable type-strain genomes for metagenomic binning, comparative biology and taxonomic classification.</title>
        <authorList>
            <person name="Goeker M."/>
        </authorList>
    </citation>
    <scope>NUCLEOTIDE SEQUENCE [LARGE SCALE GENOMIC DNA]</scope>
    <source>
        <strain evidence="12 13">DSM 24233</strain>
    </source>
</reference>
<feature type="transmembrane region" description="Helical" evidence="9">
    <location>
        <begin position="127"/>
        <end position="148"/>
    </location>
</feature>
<dbReference type="PROSITE" id="PS51371">
    <property type="entry name" value="CBS"/>
    <property type="match status" value="2"/>
</dbReference>
<dbReference type="AlphaFoldDB" id="A0A846QME3"/>
<keyword evidence="4 8" id="KW-1133">Transmembrane helix</keyword>
<evidence type="ECO:0000313" key="12">
    <source>
        <dbReference type="EMBL" id="NJB67403.1"/>
    </source>
</evidence>
<sequence length="347" mass="38370">MLELILSVGLAVGISMFCSVSEAALYSVPWSRIEQLRKSGRKVGRLLFNLRSNIEKPIAAILTLNTVANTAGAAIAGAAAAKVFGQENLAYFTVAFTVVILIFSEILPKTVGVMYTRTLAPFLAKPVQFLVWALGPVIWLLGFVSRLLQRKAKGPTATEEDITALAALSRRAGVLKPYEEESIRNILQLDVRVVRSIMTPRTVVSSLPASMTVEVAREDKHCWTHSRVPVFEGDEPEDIVGIVYRRDVLEAAAEDLEDKRLSDLMKPVHFVLDTLTLDRLLIKFLEARMHLFVVLDEYGGLSGVVTLEDVLEEILGKEIVDETDEVADMRELARQRRAELAQAGKKA</sequence>
<dbReference type="Pfam" id="PF01595">
    <property type="entry name" value="CNNM"/>
    <property type="match status" value="1"/>
</dbReference>
<accession>A0A846QME3</accession>
<organism evidence="12 13">
    <name type="scientific">Desulfobaculum xiamenense</name>
    <dbReference type="NCBI Taxonomy" id="995050"/>
    <lineage>
        <taxon>Bacteria</taxon>
        <taxon>Pseudomonadati</taxon>
        <taxon>Thermodesulfobacteriota</taxon>
        <taxon>Desulfovibrionia</taxon>
        <taxon>Desulfovibrionales</taxon>
        <taxon>Desulfovibrionaceae</taxon>
        <taxon>Desulfobaculum</taxon>
    </lineage>
</organism>
<evidence type="ECO:0000256" key="5">
    <source>
        <dbReference type="ARBA" id="ARBA00023122"/>
    </source>
</evidence>
<dbReference type="PROSITE" id="PS51846">
    <property type="entry name" value="CNNM"/>
    <property type="match status" value="1"/>
</dbReference>
<evidence type="ECO:0000256" key="1">
    <source>
        <dbReference type="ARBA" id="ARBA00004141"/>
    </source>
</evidence>
<evidence type="ECO:0000256" key="2">
    <source>
        <dbReference type="ARBA" id="ARBA00022692"/>
    </source>
</evidence>
<evidence type="ECO:0000259" key="11">
    <source>
        <dbReference type="PROSITE" id="PS51846"/>
    </source>
</evidence>
<dbReference type="InterPro" id="IPR044751">
    <property type="entry name" value="Ion_transp-like_CBS"/>
</dbReference>
<dbReference type="InterPro" id="IPR046342">
    <property type="entry name" value="CBS_dom_sf"/>
</dbReference>
<dbReference type="EMBL" id="JAATJA010000001">
    <property type="protein sequence ID" value="NJB67403.1"/>
    <property type="molecule type" value="Genomic_DNA"/>
</dbReference>
<dbReference type="Proteomes" id="UP000580856">
    <property type="component" value="Unassembled WGS sequence"/>
</dbReference>
<keyword evidence="3" id="KW-0677">Repeat</keyword>
<dbReference type="GO" id="GO:0005886">
    <property type="term" value="C:plasma membrane"/>
    <property type="evidence" value="ECO:0007669"/>
    <property type="project" value="TreeGrafter"/>
</dbReference>
<keyword evidence="13" id="KW-1185">Reference proteome</keyword>
<dbReference type="SUPFAM" id="SSF54631">
    <property type="entry name" value="CBS-domain pair"/>
    <property type="match status" value="1"/>
</dbReference>
<evidence type="ECO:0000256" key="8">
    <source>
        <dbReference type="PROSITE-ProRule" id="PRU01193"/>
    </source>
</evidence>
<dbReference type="PANTHER" id="PTHR22777">
    <property type="entry name" value="HEMOLYSIN-RELATED"/>
    <property type="match status" value="1"/>
</dbReference>
<feature type="transmembrane region" description="Helical" evidence="9">
    <location>
        <begin position="58"/>
        <end position="81"/>
    </location>
</feature>
<dbReference type="Gene3D" id="3.10.580.10">
    <property type="entry name" value="CBS-domain"/>
    <property type="match status" value="1"/>
</dbReference>
<evidence type="ECO:0000256" key="9">
    <source>
        <dbReference type="SAM" id="Phobius"/>
    </source>
</evidence>